<organism evidence="1 2">
    <name type="scientific">Vigna unguiculata</name>
    <name type="common">Cowpea</name>
    <dbReference type="NCBI Taxonomy" id="3917"/>
    <lineage>
        <taxon>Eukaryota</taxon>
        <taxon>Viridiplantae</taxon>
        <taxon>Streptophyta</taxon>
        <taxon>Embryophyta</taxon>
        <taxon>Tracheophyta</taxon>
        <taxon>Spermatophyta</taxon>
        <taxon>Magnoliopsida</taxon>
        <taxon>eudicotyledons</taxon>
        <taxon>Gunneridae</taxon>
        <taxon>Pentapetalae</taxon>
        <taxon>rosids</taxon>
        <taxon>fabids</taxon>
        <taxon>Fabales</taxon>
        <taxon>Fabaceae</taxon>
        <taxon>Papilionoideae</taxon>
        <taxon>50 kb inversion clade</taxon>
        <taxon>NPAAA clade</taxon>
        <taxon>indigoferoid/millettioid clade</taxon>
        <taxon>Phaseoleae</taxon>
        <taxon>Vigna</taxon>
    </lineage>
</organism>
<protein>
    <submittedName>
        <fullName evidence="1">Uncharacterized protein</fullName>
    </submittedName>
</protein>
<keyword evidence="2" id="KW-1185">Reference proteome</keyword>
<dbReference type="AlphaFoldDB" id="A0A4D6ME59"/>
<proteinExistence type="predicted"/>
<name>A0A4D6ME59_VIGUN</name>
<reference evidence="1 2" key="1">
    <citation type="submission" date="2019-04" db="EMBL/GenBank/DDBJ databases">
        <title>An improved genome assembly and genetic linkage map for asparagus bean, Vigna unguiculata ssp. sesquipedialis.</title>
        <authorList>
            <person name="Xia Q."/>
            <person name="Zhang R."/>
            <person name="Dong Y."/>
        </authorList>
    </citation>
    <scope>NUCLEOTIDE SEQUENCE [LARGE SCALE GENOMIC DNA]</scope>
    <source>
        <tissue evidence="1">Leaf</tissue>
    </source>
</reference>
<dbReference type="EMBL" id="CP039350">
    <property type="protein sequence ID" value="QCD98628.1"/>
    <property type="molecule type" value="Genomic_DNA"/>
</dbReference>
<accession>A0A4D6ME59</accession>
<evidence type="ECO:0000313" key="1">
    <source>
        <dbReference type="EMBL" id="QCD98628.1"/>
    </source>
</evidence>
<dbReference type="SUPFAM" id="SSF50022">
    <property type="entry name" value="ISP domain"/>
    <property type="match status" value="1"/>
</dbReference>
<dbReference type="Proteomes" id="UP000501690">
    <property type="component" value="Linkage Group LG6"/>
</dbReference>
<gene>
    <name evidence="1" type="ORF">DEO72_LG6g3350</name>
</gene>
<dbReference type="GO" id="GO:0051537">
    <property type="term" value="F:2 iron, 2 sulfur cluster binding"/>
    <property type="evidence" value="ECO:0007669"/>
    <property type="project" value="InterPro"/>
</dbReference>
<sequence length="64" mass="7316">MGILAPIEEAVTPLTSWYTDPSFFHLELDRVFYRGWQVVGNNNTKICYLGDKFCPNPNALSIDH</sequence>
<dbReference type="InterPro" id="IPR036922">
    <property type="entry name" value="Rieske_2Fe-2S_sf"/>
</dbReference>
<evidence type="ECO:0000313" key="2">
    <source>
        <dbReference type="Proteomes" id="UP000501690"/>
    </source>
</evidence>